<dbReference type="AlphaFoldDB" id="A0A9D1FX25"/>
<evidence type="ECO:0000256" key="4">
    <source>
        <dbReference type="ARBA" id="ARBA00008236"/>
    </source>
</evidence>
<comment type="cofactor">
    <cofactor evidence="1">
        <name>Co(2+)</name>
        <dbReference type="ChEBI" id="CHEBI:48828"/>
    </cofactor>
</comment>
<keyword evidence="5 10" id="KW-0031">Aminopeptidase</keyword>
<evidence type="ECO:0000313" key="10">
    <source>
        <dbReference type="EMBL" id="HIS83714.1"/>
    </source>
</evidence>
<comment type="caution">
    <text evidence="10">The sequence shown here is derived from an EMBL/GenBank/DDBJ whole genome shotgun (WGS) entry which is preliminary data.</text>
</comment>
<organism evidence="10 11">
    <name type="scientific">Candidatus Scatenecus faecavium</name>
    <dbReference type="NCBI Taxonomy" id="2840915"/>
    <lineage>
        <taxon>Bacteria</taxon>
        <taxon>Candidatus Scatenecus</taxon>
    </lineage>
</organism>
<dbReference type="PRINTS" id="PR00919">
    <property type="entry name" value="THERMOPTASE"/>
</dbReference>
<gene>
    <name evidence="10" type="ORF">IAD41_08950</name>
</gene>
<dbReference type="SUPFAM" id="SSF144052">
    <property type="entry name" value="Thermophilic metalloprotease-like"/>
    <property type="match status" value="1"/>
</dbReference>
<dbReference type="GO" id="GO:0006508">
    <property type="term" value="P:proteolysis"/>
    <property type="evidence" value="ECO:0007669"/>
    <property type="project" value="UniProtKB-KW"/>
</dbReference>
<dbReference type="Pfam" id="PF02073">
    <property type="entry name" value="Peptidase_M29"/>
    <property type="match status" value="1"/>
</dbReference>
<keyword evidence="9" id="KW-0482">Metalloprotease</keyword>
<evidence type="ECO:0000313" key="11">
    <source>
        <dbReference type="Proteomes" id="UP000824139"/>
    </source>
</evidence>
<name>A0A9D1FX25_9BACT</name>
<comment type="similarity">
    <text evidence="4">Belongs to the peptidase M29 family.</text>
</comment>
<keyword evidence="6" id="KW-0645">Protease</keyword>
<comment type="cofactor">
    <cofactor evidence="3">
        <name>Zn(2+)</name>
        <dbReference type="ChEBI" id="CHEBI:29105"/>
    </cofactor>
</comment>
<dbReference type="PANTHER" id="PTHR34448:SF1">
    <property type="entry name" value="BLL6088 PROTEIN"/>
    <property type="match status" value="1"/>
</dbReference>
<evidence type="ECO:0000256" key="7">
    <source>
        <dbReference type="ARBA" id="ARBA00022723"/>
    </source>
</evidence>
<dbReference type="GO" id="GO:0008237">
    <property type="term" value="F:metallopeptidase activity"/>
    <property type="evidence" value="ECO:0007669"/>
    <property type="project" value="UniProtKB-KW"/>
</dbReference>
<dbReference type="InterPro" id="IPR000787">
    <property type="entry name" value="Peptidase_M29"/>
</dbReference>
<comment type="cofactor">
    <cofactor evidence="2">
        <name>Mg(2+)</name>
        <dbReference type="ChEBI" id="CHEBI:18420"/>
    </cofactor>
</comment>
<accession>A0A9D1FX25</accession>
<reference evidence="10" key="2">
    <citation type="journal article" date="2021" name="PeerJ">
        <title>Extensive microbial diversity within the chicken gut microbiome revealed by metagenomics and culture.</title>
        <authorList>
            <person name="Gilroy R."/>
            <person name="Ravi A."/>
            <person name="Getino M."/>
            <person name="Pursley I."/>
            <person name="Horton D.L."/>
            <person name="Alikhan N.F."/>
            <person name="Baker D."/>
            <person name="Gharbi K."/>
            <person name="Hall N."/>
            <person name="Watson M."/>
            <person name="Adriaenssens E.M."/>
            <person name="Foster-Nyarko E."/>
            <person name="Jarju S."/>
            <person name="Secka A."/>
            <person name="Antonio M."/>
            <person name="Oren A."/>
            <person name="Chaudhuri R.R."/>
            <person name="La Ragione R."/>
            <person name="Hildebrand F."/>
            <person name="Pallen M.J."/>
        </authorList>
    </citation>
    <scope>NUCLEOTIDE SEQUENCE</scope>
    <source>
        <strain evidence="10">CHK152-2994</strain>
    </source>
</reference>
<evidence type="ECO:0000256" key="5">
    <source>
        <dbReference type="ARBA" id="ARBA00022438"/>
    </source>
</evidence>
<dbReference type="GO" id="GO:0004177">
    <property type="term" value="F:aminopeptidase activity"/>
    <property type="evidence" value="ECO:0007669"/>
    <property type="project" value="UniProtKB-KW"/>
</dbReference>
<dbReference type="GO" id="GO:0046872">
    <property type="term" value="F:metal ion binding"/>
    <property type="evidence" value="ECO:0007669"/>
    <property type="project" value="UniProtKB-KW"/>
</dbReference>
<dbReference type="PANTHER" id="PTHR34448">
    <property type="entry name" value="AMINOPEPTIDASE"/>
    <property type="match status" value="1"/>
</dbReference>
<dbReference type="Gene3D" id="3.40.1830.10">
    <property type="entry name" value="Thermophilic metalloprotease (M29)"/>
    <property type="match status" value="1"/>
</dbReference>
<proteinExistence type="inferred from homology"/>
<protein>
    <submittedName>
        <fullName evidence="10">Aminopeptidase</fullName>
    </submittedName>
</protein>
<keyword evidence="8" id="KW-0378">Hydrolase</keyword>
<dbReference type="InterPro" id="IPR035097">
    <property type="entry name" value="M29_N-terminal"/>
</dbReference>
<evidence type="ECO:0000256" key="9">
    <source>
        <dbReference type="ARBA" id="ARBA00023049"/>
    </source>
</evidence>
<evidence type="ECO:0000256" key="6">
    <source>
        <dbReference type="ARBA" id="ARBA00022670"/>
    </source>
</evidence>
<evidence type="ECO:0000256" key="8">
    <source>
        <dbReference type="ARBA" id="ARBA00022801"/>
    </source>
</evidence>
<evidence type="ECO:0000256" key="1">
    <source>
        <dbReference type="ARBA" id="ARBA00001941"/>
    </source>
</evidence>
<dbReference type="InterPro" id="IPR052170">
    <property type="entry name" value="M29_Exopeptidase"/>
</dbReference>
<evidence type="ECO:0000256" key="2">
    <source>
        <dbReference type="ARBA" id="ARBA00001946"/>
    </source>
</evidence>
<dbReference type="Proteomes" id="UP000824139">
    <property type="component" value="Unassembled WGS sequence"/>
</dbReference>
<keyword evidence="7" id="KW-0479">Metal-binding</keyword>
<evidence type="ECO:0000256" key="3">
    <source>
        <dbReference type="ARBA" id="ARBA00001947"/>
    </source>
</evidence>
<sequence length="372" mass="41488">MKTIWDKYAEVLVDYSTNVQKGDLVQIRGTSVYTKDLVKAVYKRVLERGGHPIVRTSIEDLTDTFIKYASDEQLDFVDPITKLEYETVDKFISIGGPMNTKNLAKADMKKLARRGKATKALSELLMKRSADGDASWVIADVPTHALAQEAKMSFDEYSEFLFKSCYLDMDDPVAKLKELDEKQTKWANYLNGVKKLRIVGEKTDITFGVEGRKWISCSGLNNYPDGEVFTSPVENDVNGEIYFDFPQIYRGNEAQGVHLWIENGKVVKAKADKGEDFLNAMLDMDEGSRGIGEIAIGTNDRIQEVTGNILFDEKIGDSIHMAVGASYPEAGGKNVSGLHWDLIKNMKDASGEAGGKIFADDILIYENGKFLI</sequence>
<reference evidence="10" key="1">
    <citation type="submission" date="2020-10" db="EMBL/GenBank/DDBJ databases">
        <authorList>
            <person name="Gilroy R."/>
        </authorList>
    </citation>
    <scope>NUCLEOTIDE SEQUENCE</scope>
    <source>
        <strain evidence="10">CHK152-2994</strain>
    </source>
</reference>
<dbReference type="EMBL" id="DVJO01000192">
    <property type="protein sequence ID" value="HIS83714.1"/>
    <property type="molecule type" value="Genomic_DNA"/>
</dbReference>